<protein>
    <recommendedName>
        <fullName evidence="3">Outer membrane protein assembly factor BamC</fullName>
    </recommendedName>
</protein>
<dbReference type="EMBL" id="POUM01000020">
    <property type="protein sequence ID" value="PNF57785.1"/>
    <property type="molecule type" value="Genomic_DNA"/>
</dbReference>
<evidence type="ECO:0000313" key="2">
    <source>
        <dbReference type="Proteomes" id="UP000236003"/>
    </source>
</evidence>
<dbReference type="AlphaFoldDB" id="A0A2N8R9M3"/>
<accession>A0A2N8R9M3</accession>
<dbReference type="InterPro" id="IPR010653">
    <property type="entry name" value="NlpB/DapX"/>
</dbReference>
<dbReference type="PROSITE" id="PS51257">
    <property type="entry name" value="PROKAR_LIPOPROTEIN"/>
    <property type="match status" value="1"/>
</dbReference>
<dbReference type="Proteomes" id="UP000236003">
    <property type="component" value="Unassembled WGS sequence"/>
</dbReference>
<dbReference type="Pfam" id="PF06804">
    <property type="entry name" value="Lipoprotein_18"/>
    <property type="match status" value="1"/>
</dbReference>
<dbReference type="RefSeq" id="WP_102821485.1">
    <property type="nucleotide sequence ID" value="NZ_JAMOHR010000020.1"/>
</dbReference>
<gene>
    <name evidence="1" type="ORF">CXK99_19385</name>
</gene>
<comment type="caution">
    <text evidence="1">The sequence shown here is derived from an EMBL/GenBank/DDBJ whole genome shotgun (WGS) entry which is preliminary data.</text>
</comment>
<organism evidence="1 2">
    <name type="scientific">Stutzerimonas stutzeri</name>
    <name type="common">Pseudomonas stutzeri</name>
    <dbReference type="NCBI Taxonomy" id="316"/>
    <lineage>
        <taxon>Bacteria</taxon>
        <taxon>Pseudomonadati</taxon>
        <taxon>Pseudomonadota</taxon>
        <taxon>Gammaproteobacteria</taxon>
        <taxon>Pseudomonadales</taxon>
        <taxon>Pseudomonadaceae</taxon>
        <taxon>Stutzerimonas</taxon>
    </lineage>
</organism>
<evidence type="ECO:0000313" key="1">
    <source>
        <dbReference type="EMBL" id="PNF57785.1"/>
    </source>
</evidence>
<proteinExistence type="predicted"/>
<dbReference type="InterPro" id="IPR042268">
    <property type="entry name" value="BamC_C"/>
</dbReference>
<sequence>MKRLAGLSTLALMISATSGCGWLWGDDGYFRDRGSDYLSARQTAPMQVAVDGEIRPLDPLLPVPRQVADSTSTGKYEVPRPQRLQVAADVSNFSVQSSGDSRWLVAQYAPSQVWIAARQFFTDKGFSIADERRQTGEFATAWQTASQLDEALVRNLGIQDGETRVRVRVEPGVQRNTSEIFVVSVKRPAGSSTDVAWPETSANKELDRVLLDELQVSLNRSARQGGSVSLLAERDFDAPSRVTLTEDGSGNPLLQLDSDFDRAWSSIGRALQAADVRVDDLDRSLGVYYVNLSERANDPDDKPGFFSRLFGGSPDKDEIEARAERYQLRLTRVGNGVQVTLDKSIDSVAPADVARRVLSQIKDNLG</sequence>
<reference evidence="1 2" key="1">
    <citation type="submission" date="2018-01" db="EMBL/GenBank/DDBJ databases">
        <title>Denitrification phenotypes of diverse strains of Pseudomonas stutzeri.</title>
        <authorList>
            <person name="Milligan D.A."/>
            <person name="Bergaust L."/>
            <person name="Bakken L.R."/>
            <person name="Frostegard A."/>
        </authorList>
    </citation>
    <scope>NUCLEOTIDE SEQUENCE [LARGE SCALE GENOMIC DNA]</scope>
    <source>
        <strain evidence="1 2">CCUG 44592</strain>
    </source>
</reference>
<dbReference type="Gene3D" id="3.30.310.170">
    <property type="entry name" value="Outer membrane protein assembly factor BamC"/>
    <property type="match status" value="1"/>
</dbReference>
<evidence type="ECO:0008006" key="3">
    <source>
        <dbReference type="Google" id="ProtNLM"/>
    </source>
</evidence>
<name>A0A2N8R9M3_STUST</name>